<dbReference type="EMBL" id="QGKW02000717">
    <property type="protein sequence ID" value="KAF2596423.1"/>
    <property type="molecule type" value="Genomic_DNA"/>
</dbReference>
<keyword evidence="2" id="KW-0067">ATP-binding</keyword>
<dbReference type="PANTHER" id="PTHR27005:SF385">
    <property type="entry name" value="WALL-ASSOCIATED RECEPTOR KINASE-LIKE 22"/>
    <property type="match status" value="1"/>
</dbReference>
<dbReference type="InterPro" id="IPR045274">
    <property type="entry name" value="WAK-like"/>
</dbReference>
<name>A0A8S9KT28_BRACR</name>
<dbReference type="PANTHER" id="PTHR27005">
    <property type="entry name" value="WALL-ASSOCIATED RECEPTOR KINASE-LIKE 21"/>
    <property type="match status" value="1"/>
</dbReference>
<evidence type="ECO:0000313" key="4">
    <source>
        <dbReference type="EMBL" id="KAF2596423.1"/>
    </source>
</evidence>
<accession>A0A8S9KT28</accession>
<keyword evidence="3" id="KW-0175">Coiled coil</keyword>
<feature type="coiled-coil region" evidence="3">
    <location>
        <begin position="44"/>
        <end position="71"/>
    </location>
</feature>
<dbReference type="AlphaFoldDB" id="A0A8S9KT28"/>
<comment type="caution">
    <text evidence="4">The sequence shown here is derived from an EMBL/GenBank/DDBJ whole genome shotgun (WGS) entry which is preliminary data.</text>
</comment>
<dbReference type="Proteomes" id="UP000712281">
    <property type="component" value="Unassembled WGS sequence"/>
</dbReference>
<dbReference type="Gene3D" id="1.10.510.10">
    <property type="entry name" value="Transferase(Phosphotransferase) domain 1"/>
    <property type="match status" value="1"/>
</dbReference>
<dbReference type="GO" id="GO:0004674">
    <property type="term" value="F:protein serine/threonine kinase activity"/>
    <property type="evidence" value="ECO:0007669"/>
    <property type="project" value="TreeGrafter"/>
</dbReference>
<gene>
    <name evidence="4" type="ORF">F2Q68_00009463</name>
</gene>
<evidence type="ECO:0000256" key="3">
    <source>
        <dbReference type="SAM" id="Coils"/>
    </source>
</evidence>
<dbReference type="GO" id="GO:0007166">
    <property type="term" value="P:cell surface receptor signaling pathway"/>
    <property type="evidence" value="ECO:0007669"/>
    <property type="project" value="InterPro"/>
</dbReference>
<keyword evidence="1" id="KW-0547">Nucleotide-binding</keyword>
<evidence type="ECO:0000313" key="5">
    <source>
        <dbReference type="Proteomes" id="UP000712281"/>
    </source>
</evidence>
<proteinExistence type="predicted"/>
<protein>
    <submittedName>
        <fullName evidence="4">Uncharacterized protein</fullName>
    </submittedName>
</protein>
<organism evidence="4 5">
    <name type="scientific">Brassica cretica</name>
    <name type="common">Mustard</name>
    <dbReference type="NCBI Taxonomy" id="69181"/>
    <lineage>
        <taxon>Eukaryota</taxon>
        <taxon>Viridiplantae</taxon>
        <taxon>Streptophyta</taxon>
        <taxon>Embryophyta</taxon>
        <taxon>Tracheophyta</taxon>
        <taxon>Spermatophyta</taxon>
        <taxon>Magnoliopsida</taxon>
        <taxon>eudicotyledons</taxon>
        <taxon>Gunneridae</taxon>
        <taxon>Pentapetalae</taxon>
        <taxon>rosids</taxon>
        <taxon>malvids</taxon>
        <taxon>Brassicales</taxon>
        <taxon>Brassicaceae</taxon>
        <taxon>Brassiceae</taxon>
        <taxon>Brassica</taxon>
    </lineage>
</organism>
<dbReference type="GO" id="GO:0005524">
    <property type="term" value="F:ATP binding"/>
    <property type="evidence" value="ECO:0007669"/>
    <property type="project" value="UniProtKB-KW"/>
</dbReference>
<evidence type="ECO:0000256" key="2">
    <source>
        <dbReference type="ARBA" id="ARBA00022840"/>
    </source>
</evidence>
<sequence length="112" mass="12902">MKENRVLDIVDSRIKEECKPEQVLAVAKLARRCLSLKGKKRPSMREVSSDLEKIRSSLEDLEVTIEEEEEEEMPMEIKIDDSWSVDMTAPASLFDLSPKLDVEPLVPQRTWS</sequence>
<reference evidence="4" key="1">
    <citation type="submission" date="2019-12" db="EMBL/GenBank/DDBJ databases">
        <title>Genome sequencing and annotation of Brassica cretica.</title>
        <authorList>
            <person name="Studholme D.J."/>
            <person name="Sarris P.F."/>
        </authorList>
    </citation>
    <scope>NUCLEOTIDE SEQUENCE</scope>
    <source>
        <strain evidence="4">PFS-001/15</strain>
        <tissue evidence="4">Leaf</tissue>
    </source>
</reference>
<evidence type="ECO:0000256" key="1">
    <source>
        <dbReference type="ARBA" id="ARBA00022741"/>
    </source>
</evidence>
<dbReference type="GO" id="GO:0005886">
    <property type="term" value="C:plasma membrane"/>
    <property type="evidence" value="ECO:0007669"/>
    <property type="project" value="TreeGrafter"/>
</dbReference>